<keyword evidence="8" id="KW-1185">Reference proteome</keyword>
<evidence type="ECO:0000256" key="3">
    <source>
        <dbReference type="ARBA" id="ARBA00023004"/>
    </source>
</evidence>
<reference evidence="7 8" key="1">
    <citation type="journal article" date="2014" name="Genome Announc.">
        <title>Genome Sequence and Methylome of Soil Bacterium Gemmatirosa kalamazoonensis KBS708T, a Member of the Rarely Cultivated Gemmatimonadetes Phylum.</title>
        <authorList>
            <person name="Debruyn J.M."/>
            <person name="Radosevich M."/>
            <person name="Wommack K.E."/>
            <person name="Polson S.W."/>
            <person name="Hauser L.J."/>
            <person name="Fawaz M.N."/>
            <person name="Korlach J."/>
            <person name="Tsai Y.C."/>
        </authorList>
    </citation>
    <scope>NUCLEOTIDE SEQUENCE [LARGE SCALE GENOMIC DNA]</scope>
    <source>
        <strain evidence="7 8">KBS708</strain>
        <plasmid evidence="8">Plasmid 2</plasmid>
    </source>
</reference>
<evidence type="ECO:0000313" key="8">
    <source>
        <dbReference type="Proteomes" id="UP000019151"/>
    </source>
</evidence>
<dbReference type="InterPro" id="IPR011042">
    <property type="entry name" value="6-blade_b-propeller_TolB-like"/>
</dbReference>
<dbReference type="InterPro" id="IPR036909">
    <property type="entry name" value="Cyt_c-like_dom_sf"/>
</dbReference>
<dbReference type="eggNOG" id="COG2010">
    <property type="taxonomic scope" value="Bacteria"/>
</dbReference>
<dbReference type="GO" id="GO:0009055">
    <property type="term" value="F:electron transfer activity"/>
    <property type="evidence" value="ECO:0007669"/>
    <property type="project" value="InterPro"/>
</dbReference>
<dbReference type="Gene3D" id="1.10.760.10">
    <property type="entry name" value="Cytochrome c-like domain"/>
    <property type="match status" value="1"/>
</dbReference>
<evidence type="ECO:0000256" key="2">
    <source>
        <dbReference type="ARBA" id="ARBA00022723"/>
    </source>
</evidence>
<evidence type="ECO:0000259" key="6">
    <source>
        <dbReference type="PROSITE" id="PS51007"/>
    </source>
</evidence>
<dbReference type="GO" id="GO:0020037">
    <property type="term" value="F:heme binding"/>
    <property type="evidence" value="ECO:0007669"/>
    <property type="project" value="InterPro"/>
</dbReference>
<dbReference type="InParanoid" id="W0RT38"/>
<evidence type="ECO:0000256" key="1">
    <source>
        <dbReference type="ARBA" id="ARBA00022617"/>
    </source>
</evidence>
<feature type="chain" id="PRO_5005714760" evidence="5">
    <location>
        <begin position="20"/>
        <end position="886"/>
    </location>
</feature>
<dbReference type="Pfam" id="PF00034">
    <property type="entry name" value="Cytochrom_C"/>
    <property type="match status" value="1"/>
</dbReference>
<dbReference type="OrthoDB" id="9814063at2"/>
<sequence>MTRAWRWGAAALLGTAAFARSDDPFAPFVEPGFPFIVSTVDAGKLGPAFPTRNLGVRCVIVMLGNDAYACFDTDLLRVAAAWHGGFVSMTTMAQVSYQQPGNKNNAIPRVLGTPIVATGVYPGWNPGADFADPRPPGPNPDAVGRGPIAPERGRWNGVYVAGREAVLSYTVAGTEVREQLGSAAVGGQVALTRTVRTGAARQPLTLVVADVVGGTDAAVLGDTALVFQGPARDTVTAVSVTGAPDGAALAVEHGRHVVLRIPAGAGGTFRVTAWRGAAAARGALASLLAAPVRMAEHERGGPAHWPAVATTHGVAAPDSADYVLDRLTLPLPNAWRRNVRVADLDFFADGRAAVVTFEGDVWIVSGIDRGLARLSWRRFASGLYEPLSIAVVRDTIYVHDRQGLVRLRDLNGDGEADFYENFTNLTAQSGESREFPLGMGAKPGGGFYLAIGGALDLGPKTSAAIMPGFRAGSGQAGTVQEVSADGRSIRAFATGLREPIIGVDPRTGAIAASDQQGNFVPSTPVFLLRDGGYYGVPATAHRADPPPPETPVLWIPHEVDQSGAGEVFVRGDRMGFGGDALVHLSYGRPGPFRVYVDTTRSVVQGALVALPGDYRAPTLKGRTGPDGQLYLAGFSVWGSKATEVSSLVRLRYTGRPSRLPTAVRAGAQGIVVRFATPLDASVAGDAARYTLRRWNYVRSSDYGSGHYKLDGTAGEETLPVAARVSGDGRALLLVVPRMRPAMQMQLGYDLRARDGTRLRDTLWLTVNATDTLDLNGAGFRGVDWRALARRADAAPTVGAVPNGSATAALGARLYREKGCVGCHSVDGTTAGKTGPTFKGLYGATVPLASGTSARARTTRTSAGRSWTRRRTSCAASSRGCRRSGGC</sequence>
<dbReference type="RefSeq" id="WP_025414789.1">
    <property type="nucleotide sequence ID" value="NZ_CP007130.1"/>
</dbReference>
<dbReference type="Gene3D" id="2.120.10.30">
    <property type="entry name" value="TolB, C-terminal domain"/>
    <property type="match status" value="1"/>
</dbReference>
<gene>
    <name evidence="7" type="ORF">J421_5950</name>
</gene>
<feature type="domain" description="Cytochrome c" evidence="6">
    <location>
        <begin position="805"/>
        <end position="886"/>
    </location>
</feature>
<proteinExistence type="predicted"/>
<evidence type="ECO:0000256" key="4">
    <source>
        <dbReference type="PROSITE-ProRule" id="PRU00433"/>
    </source>
</evidence>
<dbReference type="Pfam" id="PF20601">
    <property type="entry name" value="DUF6797"/>
    <property type="match status" value="1"/>
</dbReference>
<evidence type="ECO:0000313" key="7">
    <source>
        <dbReference type="EMBL" id="AHG93485.1"/>
    </source>
</evidence>
<keyword evidence="7" id="KW-0614">Plasmid</keyword>
<dbReference type="PANTHER" id="PTHR33546">
    <property type="entry name" value="LARGE, MULTIFUNCTIONAL SECRETED PROTEIN-RELATED"/>
    <property type="match status" value="1"/>
</dbReference>
<dbReference type="SUPFAM" id="SSF63829">
    <property type="entry name" value="Calcium-dependent phosphotriesterase"/>
    <property type="match status" value="1"/>
</dbReference>
<keyword evidence="2 4" id="KW-0479">Metal-binding</keyword>
<protein>
    <submittedName>
        <fullName evidence="7">Cytochrome c class I</fullName>
    </submittedName>
</protein>
<dbReference type="PANTHER" id="PTHR33546:SF1">
    <property type="entry name" value="LARGE, MULTIFUNCTIONAL SECRETED PROTEIN"/>
    <property type="match status" value="1"/>
</dbReference>
<keyword evidence="1 4" id="KW-0349">Heme</keyword>
<dbReference type="InterPro" id="IPR046476">
    <property type="entry name" value="DUF6797"/>
</dbReference>
<keyword evidence="3 4" id="KW-0408">Iron</keyword>
<geneLocation type="plasmid" evidence="7 8">
    <name>2</name>
</geneLocation>
<dbReference type="EMBL" id="CP007130">
    <property type="protein sequence ID" value="AHG93485.1"/>
    <property type="molecule type" value="Genomic_DNA"/>
</dbReference>
<dbReference type="Proteomes" id="UP000019151">
    <property type="component" value="Plasmid 2"/>
</dbReference>
<feature type="signal peptide" evidence="5">
    <location>
        <begin position="1"/>
        <end position="19"/>
    </location>
</feature>
<evidence type="ECO:0000256" key="5">
    <source>
        <dbReference type="SAM" id="SignalP"/>
    </source>
</evidence>
<dbReference type="SUPFAM" id="SSF46626">
    <property type="entry name" value="Cytochrome c"/>
    <property type="match status" value="1"/>
</dbReference>
<dbReference type="AlphaFoldDB" id="W0RT38"/>
<keyword evidence="5" id="KW-0732">Signal</keyword>
<dbReference type="PROSITE" id="PS51007">
    <property type="entry name" value="CYTC"/>
    <property type="match status" value="1"/>
</dbReference>
<accession>W0RT38</accession>
<dbReference type="HOGENOM" id="CLU_325361_0_0_0"/>
<dbReference type="eggNOG" id="COG2133">
    <property type="taxonomic scope" value="Bacteria"/>
</dbReference>
<dbReference type="GO" id="GO:0046872">
    <property type="term" value="F:metal ion binding"/>
    <property type="evidence" value="ECO:0007669"/>
    <property type="project" value="UniProtKB-KW"/>
</dbReference>
<dbReference type="KEGG" id="gba:J421_5950"/>
<organism evidence="7 8">
    <name type="scientific">Gemmatirosa kalamazoonensis</name>
    <dbReference type="NCBI Taxonomy" id="861299"/>
    <lineage>
        <taxon>Bacteria</taxon>
        <taxon>Pseudomonadati</taxon>
        <taxon>Gemmatimonadota</taxon>
        <taxon>Gemmatimonadia</taxon>
        <taxon>Gemmatimonadales</taxon>
        <taxon>Gemmatimonadaceae</taxon>
        <taxon>Gemmatirosa</taxon>
    </lineage>
</organism>
<dbReference type="InterPro" id="IPR009056">
    <property type="entry name" value="Cyt_c-like_dom"/>
</dbReference>
<dbReference type="PATRIC" id="fig|861299.3.peg.6001"/>
<name>W0RT38_9BACT</name>